<reference evidence="1" key="1">
    <citation type="submission" date="2023-10" db="EMBL/GenBank/DDBJ databases">
        <title>Genome assemblies of two species of porcelain crab, Petrolisthes cinctipes and Petrolisthes manimaculis (Anomura: Porcellanidae).</title>
        <authorList>
            <person name="Angst P."/>
        </authorList>
    </citation>
    <scope>NUCLEOTIDE SEQUENCE</scope>
    <source>
        <strain evidence="1">PB745_01</strain>
        <tissue evidence="1">Gill</tissue>
    </source>
</reference>
<dbReference type="AlphaFoldDB" id="A0AAE1F5G2"/>
<proteinExistence type="predicted"/>
<dbReference type="Proteomes" id="UP001286313">
    <property type="component" value="Unassembled WGS sequence"/>
</dbReference>
<name>A0AAE1F5G2_PETCI</name>
<evidence type="ECO:0000313" key="2">
    <source>
        <dbReference type="Proteomes" id="UP001286313"/>
    </source>
</evidence>
<sequence length="167" mass="19411">MEAEETHQPTQTRIHEDPRRLQFPQHCTKTPAELYTWFVALMKQNPELKPLFKEGRNRPYITTKSDVPAYNKLIKEGYNGIVLVTVTEVRQQSIIIHSVPTYINVNLIETPEDFLWLKHRTIGKTTRPQLLGAIMGKVPNEVHLVGLGRFTCELYVHQPDMYKNCSR</sequence>
<protein>
    <submittedName>
        <fullName evidence="1">Uncharacterized protein</fullName>
    </submittedName>
</protein>
<dbReference type="EMBL" id="JAWQEG010003133">
    <property type="protein sequence ID" value="KAK3867795.1"/>
    <property type="molecule type" value="Genomic_DNA"/>
</dbReference>
<accession>A0AAE1F5G2</accession>
<comment type="caution">
    <text evidence="1">The sequence shown here is derived from an EMBL/GenBank/DDBJ whole genome shotgun (WGS) entry which is preliminary data.</text>
</comment>
<organism evidence="1 2">
    <name type="scientific">Petrolisthes cinctipes</name>
    <name type="common">Flat porcelain crab</name>
    <dbReference type="NCBI Taxonomy" id="88211"/>
    <lineage>
        <taxon>Eukaryota</taxon>
        <taxon>Metazoa</taxon>
        <taxon>Ecdysozoa</taxon>
        <taxon>Arthropoda</taxon>
        <taxon>Crustacea</taxon>
        <taxon>Multicrustacea</taxon>
        <taxon>Malacostraca</taxon>
        <taxon>Eumalacostraca</taxon>
        <taxon>Eucarida</taxon>
        <taxon>Decapoda</taxon>
        <taxon>Pleocyemata</taxon>
        <taxon>Anomura</taxon>
        <taxon>Galatheoidea</taxon>
        <taxon>Porcellanidae</taxon>
        <taxon>Petrolisthes</taxon>
    </lineage>
</organism>
<keyword evidence="2" id="KW-1185">Reference proteome</keyword>
<evidence type="ECO:0000313" key="1">
    <source>
        <dbReference type="EMBL" id="KAK3867795.1"/>
    </source>
</evidence>
<gene>
    <name evidence="1" type="ORF">Pcinc_026773</name>
</gene>